<dbReference type="EMBL" id="JADBEO010000005">
    <property type="protein sequence ID" value="MDR4305668.1"/>
    <property type="molecule type" value="Genomic_DNA"/>
</dbReference>
<evidence type="ECO:0000313" key="3">
    <source>
        <dbReference type="Proteomes" id="UP001181622"/>
    </source>
</evidence>
<feature type="signal peptide" evidence="1">
    <location>
        <begin position="1"/>
        <end position="27"/>
    </location>
</feature>
<reference evidence="2" key="1">
    <citation type="submission" date="2020-10" db="EMBL/GenBank/DDBJ databases">
        <authorList>
            <person name="Abbas A."/>
            <person name="Razzaq R."/>
            <person name="Waqas M."/>
            <person name="Abbas N."/>
            <person name="Nielsen T.K."/>
            <person name="Hansen L.H."/>
            <person name="Hussain S."/>
            <person name="Shahid M."/>
        </authorList>
    </citation>
    <scope>NUCLEOTIDE SEQUENCE</scope>
    <source>
        <strain evidence="2">S14</strain>
    </source>
</reference>
<gene>
    <name evidence="2" type="ORF">IHQ68_03400</name>
</gene>
<comment type="caution">
    <text evidence="2">The sequence shown here is derived from an EMBL/GenBank/DDBJ whole genome shotgun (WGS) entry which is preliminary data.</text>
</comment>
<dbReference type="Proteomes" id="UP001181622">
    <property type="component" value="Unassembled WGS sequence"/>
</dbReference>
<keyword evidence="3" id="KW-1185">Reference proteome</keyword>
<protein>
    <submittedName>
        <fullName evidence="2">Uncharacterized protein</fullName>
    </submittedName>
</protein>
<feature type="chain" id="PRO_5045803143" evidence="1">
    <location>
        <begin position="28"/>
        <end position="113"/>
    </location>
</feature>
<dbReference type="RefSeq" id="WP_309388858.1">
    <property type="nucleotide sequence ID" value="NZ_JADBEO010000005.1"/>
</dbReference>
<evidence type="ECO:0000313" key="2">
    <source>
        <dbReference type="EMBL" id="MDR4305668.1"/>
    </source>
</evidence>
<organism evidence="2 3">
    <name type="scientific">Chelatococcus sambhunathii</name>
    <dbReference type="NCBI Taxonomy" id="363953"/>
    <lineage>
        <taxon>Bacteria</taxon>
        <taxon>Pseudomonadati</taxon>
        <taxon>Pseudomonadota</taxon>
        <taxon>Alphaproteobacteria</taxon>
        <taxon>Hyphomicrobiales</taxon>
        <taxon>Chelatococcaceae</taxon>
        <taxon>Chelatococcus</taxon>
    </lineage>
</organism>
<name>A0ABU1DCA6_9HYPH</name>
<proteinExistence type="predicted"/>
<sequence length="113" mass="12052">MTARRISGRPVGASLIAATILAGAATAQPYDDRALLRQLGFVAGQAVICRLDPPEVASLVMRRIADGWGYGDEETRALLDETSRDSQIGGCTIPDAEGAAKVWRDLKLRANVD</sequence>
<keyword evidence="1" id="KW-0732">Signal</keyword>
<accession>A0ABU1DCA6</accession>
<evidence type="ECO:0000256" key="1">
    <source>
        <dbReference type="SAM" id="SignalP"/>
    </source>
</evidence>